<proteinExistence type="predicted"/>
<dbReference type="RefSeq" id="WP_186598893.1">
    <property type="nucleotide sequence ID" value="NZ_JABWRR010000021.1"/>
</dbReference>
<dbReference type="SUPFAM" id="SSF51197">
    <property type="entry name" value="Clavaminate synthase-like"/>
    <property type="match status" value="1"/>
</dbReference>
<dbReference type="EMBL" id="JABWRS010000013">
    <property type="protein sequence ID" value="MBC3477420.1"/>
    <property type="molecule type" value="Genomic_DNA"/>
</dbReference>
<evidence type="ECO:0008006" key="3">
    <source>
        <dbReference type="Google" id="ProtNLM"/>
    </source>
</evidence>
<dbReference type="Proteomes" id="UP000628086">
    <property type="component" value="Unassembled WGS sequence"/>
</dbReference>
<comment type="caution">
    <text evidence="1">The sequence shown here is derived from an EMBL/GenBank/DDBJ whole genome shotgun (WGS) entry which is preliminary data.</text>
</comment>
<evidence type="ECO:0000313" key="1">
    <source>
        <dbReference type="EMBL" id="MBC3477420.1"/>
    </source>
</evidence>
<keyword evidence="2" id="KW-1185">Reference proteome</keyword>
<protein>
    <recommendedName>
        <fullName evidence="3">Fe2OG dioxygenase domain-containing protein</fullName>
    </recommendedName>
</protein>
<evidence type="ECO:0000313" key="2">
    <source>
        <dbReference type="Proteomes" id="UP000628086"/>
    </source>
</evidence>
<sequence length="288" mass="32696">MNFYVNQVKNKPDYRGSLFMGDIFLETGLGNAHQLCALARQSITAAFDGETDHQSLHKMMPVETFVERVTALKRQFTNGPEAKALIRDFIREIGADPKDYIFDVPRVRVVPNYDYLHAGVSYAYKPHRDTWYGSVESQVNTWMPVYSIEPDQTMMINPAYFDRPVQNSSAQWSLNDWINVQRHKASQNITEETRVHPVPLEDIDTSAELRVAANSGEMLIFSGSHLHGTVANFTDKVRFSVDFRLIHLQDLLHKRGAPNVDNGCSDAEAGFKDFFNASDFSQFQGVNP</sequence>
<dbReference type="Gene3D" id="2.60.120.620">
    <property type="entry name" value="q2cbj1_9rhob like domain"/>
    <property type="match status" value="1"/>
</dbReference>
<name>A0ABR6VA67_9PSED</name>
<gene>
    <name evidence="1" type="ORF">HU747_17675</name>
</gene>
<reference evidence="1 2" key="1">
    <citation type="journal article" date="2020" name="Microorganisms">
        <title>Reliable Identification of Environmental Pseudomonas Isolates Using the rpoD Gene.</title>
        <authorList>
            <consortium name="The Broad Institute Genome Sequencing Platform"/>
            <person name="Girard L."/>
            <person name="Lood C."/>
            <person name="Rokni-Zadeh H."/>
            <person name="van Noort V."/>
            <person name="Lavigne R."/>
            <person name="De Mot R."/>
        </authorList>
    </citation>
    <scope>NUCLEOTIDE SEQUENCE [LARGE SCALE GENOMIC DNA]</scope>
    <source>
        <strain evidence="1 2">RW7P2</strain>
    </source>
</reference>
<accession>A0ABR6VA67</accession>
<organism evidence="1 2">
    <name type="scientific">Pseudomonas taiwanensis</name>
    <dbReference type="NCBI Taxonomy" id="470150"/>
    <lineage>
        <taxon>Bacteria</taxon>
        <taxon>Pseudomonadati</taxon>
        <taxon>Pseudomonadota</taxon>
        <taxon>Gammaproteobacteria</taxon>
        <taxon>Pseudomonadales</taxon>
        <taxon>Pseudomonadaceae</taxon>
        <taxon>Pseudomonas</taxon>
    </lineage>
</organism>